<gene>
    <name evidence="1" type="ORF">CPB84DRAFT_1843739</name>
</gene>
<keyword evidence="2" id="KW-1185">Reference proteome</keyword>
<proteinExistence type="predicted"/>
<dbReference type="EMBL" id="JADNYJ010000013">
    <property type="protein sequence ID" value="KAF8907893.1"/>
    <property type="molecule type" value="Genomic_DNA"/>
</dbReference>
<evidence type="ECO:0000313" key="1">
    <source>
        <dbReference type="EMBL" id="KAF8907893.1"/>
    </source>
</evidence>
<protein>
    <submittedName>
        <fullName evidence="1">Uncharacterized protein</fullName>
    </submittedName>
</protein>
<sequence length="304" mass="35285">MASTPSDLDDGSPHLPEDLERLIFERAAYEWTPEHSSKLLLIARRVYNWVHPLVYRVFIQLESHKFPDFETNSSLILDDVGKYVKHLLAGDDTAQLDLLLSSCPNIRNLALWYSATLCNHVDAMRNLRLTTLSADLEDFPPQKLLSPTFYNLTHLDIINLGYDPSWKDWTVLADLPKLMHIMIALEFPDDNDVVEQCLEHCKVLQLFVFWKESGLGFPTETRDLEAISDERLVLVRHDSDLSKELRHEWDKGARGGIYYWMTAEVFAIARKRGFLLNPKQRWIGSSLDWNEELNERGLLWFSTL</sequence>
<comment type="caution">
    <text evidence="1">The sequence shown here is derived from an EMBL/GenBank/DDBJ whole genome shotgun (WGS) entry which is preliminary data.</text>
</comment>
<dbReference type="OrthoDB" id="3021279at2759"/>
<evidence type="ECO:0000313" key="2">
    <source>
        <dbReference type="Proteomes" id="UP000724874"/>
    </source>
</evidence>
<reference evidence="1" key="1">
    <citation type="submission" date="2020-11" db="EMBL/GenBank/DDBJ databases">
        <authorList>
            <consortium name="DOE Joint Genome Institute"/>
            <person name="Ahrendt S."/>
            <person name="Riley R."/>
            <person name="Andreopoulos W."/>
            <person name="LaButti K."/>
            <person name="Pangilinan J."/>
            <person name="Ruiz-duenas F.J."/>
            <person name="Barrasa J.M."/>
            <person name="Sanchez-Garcia M."/>
            <person name="Camarero S."/>
            <person name="Miyauchi S."/>
            <person name="Serrano A."/>
            <person name="Linde D."/>
            <person name="Babiker R."/>
            <person name="Drula E."/>
            <person name="Ayuso-Fernandez I."/>
            <person name="Pacheco R."/>
            <person name="Padilla G."/>
            <person name="Ferreira P."/>
            <person name="Barriuso J."/>
            <person name="Kellner H."/>
            <person name="Castanera R."/>
            <person name="Alfaro M."/>
            <person name="Ramirez L."/>
            <person name="Pisabarro A.G."/>
            <person name="Kuo A."/>
            <person name="Tritt A."/>
            <person name="Lipzen A."/>
            <person name="He G."/>
            <person name="Yan M."/>
            <person name="Ng V."/>
            <person name="Cullen D."/>
            <person name="Martin F."/>
            <person name="Rosso M.-N."/>
            <person name="Henrissat B."/>
            <person name="Hibbett D."/>
            <person name="Martinez A.T."/>
            <person name="Grigoriev I.V."/>
        </authorList>
    </citation>
    <scope>NUCLEOTIDE SEQUENCE</scope>
    <source>
        <strain evidence="1">AH 44721</strain>
    </source>
</reference>
<name>A0A9P5TRR3_GYMJU</name>
<accession>A0A9P5TRR3</accession>
<organism evidence="1 2">
    <name type="scientific">Gymnopilus junonius</name>
    <name type="common">Spectacular rustgill mushroom</name>
    <name type="synonym">Gymnopilus spectabilis subsp. junonius</name>
    <dbReference type="NCBI Taxonomy" id="109634"/>
    <lineage>
        <taxon>Eukaryota</taxon>
        <taxon>Fungi</taxon>
        <taxon>Dikarya</taxon>
        <taxon>Basidiomycota</taxon>
        <taxon>Agaricomycotina</taxon>
        <taxon>Agaricomycetes</taxon>
        <taxon>Agaricomycetidae</taxon>
        <taxon>Agaricales</taxon>
        <taxon>Agaricineae</taxon>
        <taxon>Hymenogastraceae</taxon>
        <taxon>Gymnopilus</taxon>
    </lineage>
</organism>
<dbReference type="AlphaFoldDB" id="A0A9P5TRR3"/>
<dbReference type="Proteomes" id="UP000724874">
    <property type="component" value="Unassembled WGS sequence"/>
</dbReference>